<dbReference type="RefSeq" id="WP_161337232.1">
    <property type="nucleotide sequence ID" value="NZ_JBHSDG010000002.1"/>
</dbReference>
<organism evidence="2 3">
    <name type="scientific">Sneathiella chungangensis</name>
    <dbReference type="NCBI Taxonomy" id="1418234"/>
    <lineage>
        <taxon>Bacteria</taxon>
        <taxon>Pseudomonadati</taxon>
        <taxon>Pseudomonadota</taxon>
        <taxon>Alphaproteobacteria</taxon>
        <taxon>Sneathiellales</taxon>
        <taxon>Sneathiellaceae</taxon>
        <taxon>Sneathiella</taxon>
    </lineage>
</organism>
<dbReference type="EMBL" id="WTVA01000001">
    <property type="protein sequence ID" value="MZR20809.1"/>
    <property type="molecule type" value="Genomic_DNA"/>
</dbReference>
<dbReference type="PROSITE" id="PS51257">
    <property type="entry name" value="PROKAR_LIPOPROTEIN"/>
    <property type="match status" value="1"/>
</dbReference>
<dbReference type="InterPro" id="IPR022548">
    <property type="entry name" value="DUF2846"/>
</dbReference>
<keyword evidence="3" id="KW-1185">Reference proteome</keyword>
<dbReference type="Proteomes" id="UP000445696">
    <property type="component" value="Unassembled WGS sequence"/>
</dbReference>
<sequence>MRIVLSLIAFLVLVGCSASGPLYTERNNINTPAPGKALVYVYRIDTIIGSGVSAHLLDDGKDVGAVNVGGYFVYEADPGVHTLFTETTGIDEPTKIEMVAGQTYYLRIDYEPGTWTGTFTVKLLLEDQALPELKLTRYQGT</sequence>
<feature type="domain" description="DUF2846" evidence="1">
    <location>
        <begin position="35"/>
        <end position="112"/>
    </location>
</feature>
<name>A0A845M8B6_9PROT</name>
<evidence type="ECO:0000313" key="2">
    <source>
        <dbReference type="EMBL" id="MZR20809.1"/>
    </source>
</evidence>
<gene>
    <name evidence="2" type="ORF">GQF03_00515</name>
</gene>
<dbReference type="AlphaFoldDB" id="A0A845M8B6"/>
<accession>A0A845M8B6</accession>
<evidence type="ECO:0000313" key="3">
    <source>
        <dbReference type="Proteomes" id="UP000445696"/>
    </source>
</evidence>
<proteinExistence type="predicted"/>
<dbReference type="Pfam" id="PF11008">
    <property type="entry name" value="DUF2846"/>
    <property type="match status" value="1"/>
</dbReference>
<reference evidence="2 3" key="1">
    <citation type="journal article" date="2014" name="Int. J. Syst. Evol. Microbiol.">
        <title>Sneathiella chungangensis sp. nov., isolated from a marine sand, and emended description of the genus Sneathiella.</title>
        <authorList>
            <person name="Siamphan C."/>
            <person name="Kim H."/>
            <person name="Lee J.S."/>
            <person name="Kim W."/>
        </authorList>
    </citation>
    <scope>NUCLEOTIDE SEQUENCE [LARGE SCALE GENOMIC DNA]</scope>
    <source>
        <strain evidence="2 3">KCTC 32476</strain>
    </source>
</reference>
<evidence type="ECO:0000259" key="1">
    <source>
        <dbReference type="Pfam" id="PF11008"/>
    </source>
</evidence>
<comment type="caution">
    <text evidence="2">The sequence shown here is derived from an EMBL/GenBank/DDBJ whole genome shotgun (WGS) entry which is preliminary data.</text>
</comment>
<dbReference type="OrthoDB" id="7202325at2"/>
<protein>
    <submittedName>
        <fullName evidence="2">DUF2846 domain-containing protein</fullName>
    </submittedName>
</protein>